<comment type="caution">
    <text evidence="6">The sequence shown here is derived from an EMBL/GenBank/DDBJ whole genome shotgun (WGS) entry which is preliminary data.</text>
</comment>
<evidence type="ECO:0000256" key="1">
    <source>
        <dbReference type="ARBA" id="ARBA00022729"/>
    </source>
</evidence>
<sequence>KPTQTMDFRFNKSLLVILSLSSLLLSTNAVPSTRIIDFISTSFPTAGHKSRIIDYISTSVPAVASSSRHIDFPSISVPAAAPSSGVIVSGDSNVILEHASQSGATLLGNIADRAAYRAYPEIMNLCIDGENVALCVETILKEMNGPFDPLKALEIEVDATLVQAKTVAGTIQKLLQDPSTDKKAMEALGICHSQYGDMLDAIKEAVDLLQQQNVVDAYYKFNAVIAYKSACDDAFVESPGVKIPFSQDSETLFQLGGNSLGIMNELVNHVRI</sequence>
<keyword evidence="7" id="KW-1185">Reference proteome</keyword>
<dbReference type="SMART" id="SM00856">
    <property type="entry name" value="PMEI"/>
    <property type="match status" value="1"/>
</dbReference>
<feature type="domain" description="Pectinesterase inhibitor" evidence="5">
    <location>
        <begin position="117"/>
        <end position="262"/>
    </location>
</feature>
<evidence type="ECO:0000256" key="3">
    <source>
        <dbReference type="ARBA" id="ARBA00038471"/>
    </source>
</evidence>
<dbReference type="GO" id="GO:0004857">
    <property type="term" value="F:enzyme inhibitor activity"/>
    <property type="evidence" value="ECO:0007669"/>
    <property type="project" value="InterPro"/>
</dbReference>
<gene>
    <name evidence="6" type="ORF">KIW84_064402</name>
</gene>
<dbReference type="Gene3D" id="1.20.140.40">
    <property type="entry name" value="Invertase/pectin methylesterase inhibitor family protein"/>
    <property type="match status" value="1"/>
</dbReference>
<accession>A0A9D4WBL8</accession>
<dbReference type="Proteomes" id="UP001058974">
    <property type="component" value="Chromosome 6"/>
</dbReference>
<dbReference type="FunFam" id="1.20.140.40:FF:000003">
    <property type="entry name" value="Invertase/pectin methylesterase inhibitor family protein"/>
    <property type="match status" value="1"/>
</dbReference>
<dbReference type="EMBL" id="JAMSHJ010000006">
    <property type="protein sequence ID" value="KAI5399015.1"/>
    <property type="molecule type" value="Genomic_DNA"/>
</dbReference>
<dbReference type="PANTHER" id="PTHR35357">
    <property type="entry name" value="OS02G0537100 PROTEIN"/>
    <property type="match status" value="1"/>
</dbReference>
<organism evidence="6 7">
    <name type="scientific">Pisum sativum</name>
    <name type="common">Garden pea</name>
    <name type="synonym">Lathyrus oleraceus</name>
    <dbReference type="NCBI Taxonomy" id="3888"/>
    <lineage>
        <taxon>Eukaryota</taxon>
        <taxon>Viridiplantae</taxon>
        <taxon>Streptophyta</taxon>
        <taxon>Embryophyta</taxon>
        <taxon>Tracheophyta</taxon>
        <taxon>Spermatophyta</taxon>
        <taxon>Magnoliopsida</taxon>
        <taxon>eudicotyledons</taxon>
        <taxon>Gunneridae</taxon>
        <taxon>Pentapetalae</taxon>
        <taxon>rosids</taxon>
        <taxon>fabids</taxon>
        <taxon>Fabales</taxon>
        <taxon>Fabaceae</taxon>
        <taxon>Papilionoideae</taxon>
        <taxon>50 kb inversion clade</taxon>
        <taxon>NPAAA clade</taxon>
        <taxon>Hologalegina</taxon>
        <taxon>IRL clade</taxon>
        <taxon>Fabeae</taxon>
        <taxon>Lathyrus</taxon>
    </lineage>
</organism>
<dbReference type="InterPro" id="IPR035513">
    <property type="entry name" value="Invertase/methylesterase_inhib"/>
</dbReference>
<evidence type="ECO:0000256" key="2">
    <source>
        <dbReference type="ARBA" id="ARBA00023157"/>
    </source>
</evidence>
<protein>
    <recommendedName>
        <fullName evidence="5">Pectinesterase inhibitor domain-containing protein</fullName>
    </recommendedName>
</protein>
<comment type="similarity">
    <text evidence="3">Belongs to the PMEI family.</text>
</comment>
<name>A0A9D4WBL8_PEA</name>
<dbReference type="PANTHER" id="PTHR35357:SF8">
    <property type="entry name" value="OS01G0111000 PROTEIN"/>
    <property type="match status" value="1"/>
</dbReference>
<dbReference type="AlphaFoldDB" id="A0A9D4WBL8"/>
<evidence type="ECO:0000259" key="5">
    <source>
        <dbReference type="SMART" id="SM00856"/>
    </source>
</evidence>
<reference evidence="6 7" key="1">
    <citation type="journal article" date="2022" name="Nat. Genet.">
        <title>Improved pea reference genome and pan-genome highlight genomic features and evolutionary characteristics.</title>
        <authorList>
            <person name="Yang T."/>
            <person name="Liu R."/>
            <person name="Luo Y."/>
            <person name="Hu S."/>
            <person name="Wang D."/>
            <person name="Wang C."/>
            <person name="Pandey M.K."/>
            <person name="Ge S."/>
            <person name="Xu Q."/>
            <person name="Li N."/>
            <person name="Li G."/>
            <person name="Huang Y."/>
            <person name="Saxena R.K."/>
            <person name="Ji Y."/>
            <person name="Li M."/>
            <person name="Yan X."/>
            <person name="He Y."/>
            <person name="Liu Y."/>
            <person name="Wang X."/>
            <person name="Xiang C."/>
            <person name="Varshney R.K."/>
            <person name="Ding H."/>
            <person name="Gao S."/>
            <person name="Zong X."/>
        </authorList>
    </citation>
    <scope>NUCLEOTIDE SEQUENCE [LARGE SCALE GENOMIC DNA]</scope>
    <source>
        <strain evidence="6 7">cv. Zhongwan 6</strain>
    </source>
</reference>
<dbReference type="InterPro" id="IPR006501">
    <property type="entry name" value="Pectinesterase_inhib_dom"/>
</dbReference>
<evidence type="ECO:0000313" key="7">
    <source>
        <dbReference type="Proteomes" id="UP001058974"/>
    </source>
</evidence>
<keyword evidence="2" id="KW-1015">Disulfide bond</keyword>
<dbReference type="Gramene" id="Psat06G0440200-T1">
    <property type="protein sequence ID" value="KAI5399015.1"/>
    <property type="gene ID" value="KIW84_064402"/>
</dbReference>
<dbReference type="NCBIfam" id="TIGR01614">
    <property type="entry name" value="PME_inhib"/>
    <property type="match status" value="1"/>
</dbReference>
<keyword evidence="1 4" id="KW-0732">Signal</keyword>
<dbReference type="CDD" id="cd15800">
    <property type="entry name" value="PMEI-like_2"/>
    <property type="match status" value="1"/>
</dbReference>
<evidence type="ECO:0000256" key="4">
    <source>
        <dbReference type="SAM" id="SignalP"/>
    </source>
</evidence>
<feature type="chain" id="PRO_5039017928" description="Pectinesterase inhibitor domain-containing protein" evidence="4">
    <location>
        <begin position="30"/>
        <end position="272"/>
    </location>
</feature>
<evidence type="ECO:0000313" key="6">
    <source>
        <dbReference type="EMBL" id="KAI5399015.1"/>
    </source>
</evidence>
<dbReference type="Pfam" id="PF04043">
    <property type="entry name" value="PMEI"/>
    <property type="match status" value="1"/>
</dbReference>
<feature type="signal peptide" evidence="4">
    <location>
        <begin position="1"/>
        <end position="29"/>
    </location>
</feature>
<feature type="non-terminal residue" evidence="6">
    <location>
        <position position="1"/>
    </location>
</feature>
<proteinExistence type="inferred from homology"/>
<dbReference type="SUPFAM" id="SSF101148">
    <property type="entry name" value="Plant invertase/pectin methylesterase inhibitor"/>
    <property type="match status" value="1"/>
</dbReference>